<reference evidence="1 2" key="1">
    <citation type="journal article" date="2018" name="J. Allergy Clin. Immunol.">
        <title>High-quality assembly of Dermatophagoides pteronyssinus genome and transcriptome reveals a wide range of novel allergens.</title>
        <authorList>
            <person name="Liu X.Y."/>
            <person name="Yang K.Y."/>
            <person name="Wang M.Q."/>
            <person name="Kwok J.S."/>
            <person name="Zeng X."/>
            <person name="Yang Z."/>
            <person name="Xiao X.J."/>
            <person name="Lau C.P."/>
            <person name="Li Y."/>
            <person name="Huang Z.M."/>
            <person name="Ba J.G."/>
            <person name="Yim A.K."/>
            <person name="Ouyang C.Y."/>
            <person name="Ngai S.M."/>
            <person name="Chan T.F."/>
            <person name="Leung E.L."/>
            <person name="Liu L."/>
            <person name="Liu Z.G."/>
            <person name="Tsui S.K."/>
        </authorList>
    </citation>
    <scope>NUCLEOTIDE SEQUENCE [LARGE SCALE GENOMIC DNA]</scope>
    <source>
        <strain evidence="1">Derp</strain>
    </source>
</reference>
<sequence>MINNFNQDVLHTNRGFNEEKPTFLDFNFCIIHSFTNRNGISLETSLKKKIRPLTHFITLNGHCQK</sequence>
<evidence type="ECO:0000313" key="1">
    <source>
        <dbReference type="EMBL" id="KAH9427015.1"/>
    </source>
</evidence>
<dbReference type="Proteomes" id="UP000887458">
    <property type="component" value="Unassembled WGS sequence"/>
</dbReference>
<reference evidence="1 2" key="2">
    <citation type="journal article" date="2022" name="Mol. Biol. Evol.">
        <title>Comparative Genomics Reveals Insights into the Divergent Evolution of Astigmatic Mites and Household Pest Adaptations.</title>
        <authorList>
            <person name="Xiong Q."/>
            <person name="Wan A.T."/>
            <person name="Liu X."/>
            <person name="Fung C.S."/>
            <person name="Xiao X."/>
            <person name="Malainual N."/>
            <person name="Hou J."/>
            <person name="Wang L."/>
            <person name="Wang M."/>
            <person name="Yang K.Y."/>
            <person name="Cui Y."/>
            <person name="Leung E.L."/>
            <person name="Nong W."/>
            <person name="Shin S.K."/>
            <person name="Au S.W."/>
            <person name="Jeong K.Y."/>
            <person name="Chew F.T."/>
            <person name="Hui J.H."/>
            <person name="Leung T.F."/>
            <person name="Tungtrongchitr A."/>
            <person name="Zhong N."/>
            <person name="Liu Z."/>
            <person name="Tsui S.K."/>
        </authorList>
    </citation>
    <scope>NUCLEOTIDE SEQUENCE [LARGE SCALE GENOMIC DNA]</scope>
    <source>
        <strain evidence="1">Derp</strain>
    </source>
</reference>
<evidence type="ECO:0000313" key="2">
    <source>
        <dbReference type="Proteomes" id="UP000887458"/>
    </source>
</evidence>
<dbReference type="EMBL" id="NJHN03000005">
    <property type="protein sequence ID" value="KAH9427015.1"/>
    <property type="molecule type" value="Genomic_DNA"/>
</dbReference>
<comment type="caution">
    <text evidence="1">The sequence shown here is derived from an EMBL/GenBank/DDBJ whole genome shotgun (WGS) entry which is preliminary data.</text>
</comment>
<gene>
    <name evidence="1" type="ORF">DERP_015343</name>
</gene>
<name>A0ABQ8JX59_DERPT</name>
<protein>
    <submittedName>
        <fullName evidence="1">Uncharacterized protein</fullName>
    </submittedName>
</protein>
<proteinExistence type="predicted"/>
<accession>A0ABQ8JX59</accession>
<keyword evidence="2" id="KW-1185">Reference proteome</keyword>
<organism evidence="1 2">
    <name type="scientific">Dermatophagoides pteronyssinus</name>
    <name type="common">European house dust mite</name>
    <dbReference type="NCBI Taxonomy" id="6956"/>
    <lineage>
        <taxon>Eukaryota</taxon>
        <taxon>Metazoa</taxon>
        <taxon>Ecdysozoa</taxon>
        <taxon>Arthropoda</taxon>
        <taxon>Chelicerata</taxon>
        <taxon>Arachnida</taxon>
        <taxon>Acari</taxon>
        <taxon>Acariformes</taxon>
        <taxon>Sarcoptiformes</taxon>
        <taxon>Astigmata</taxon>
        <taxon>Psoroptidia</taxon>
        <taxon>Analgoidea</taxon>
        <taxon>Pyroglyphidae</taxon>
        <taxon>Dermatophagoidinae</taxon>
        <taxon>Dermatophagoides</taxon>
    </lineage>
</organism>